<dbReference type="GO" id="GO:0005886">
    <property type="term" value="C:plasma membrane"/>
    <property type="evidence" value="ECO:0007669"/>
    <property type="project" value="UniProtKB-SubCell"/>
</dbReference>
<dbReference type="InterPro" id="IPR001996">
    <property type="entry name" value="PTS_IIB_1"/>
</dbReference>
<organism evidence="15 16">
    <name type="scientific">Vagococcus allomyrinae</name>
    <dbReference type="NCBI Taxonomy" id="2794353"/>
    <lineage>
        <taxon>Bacteria</taxon>
        <taxon>Bacillati</taxon>
        <taxon>Bacillota</taxon>
        <taxon>Bacilli</taxon>
        <taxon>Lactobacillales</taxon>
        <taxon>Enterococcaceae</taxon>
        <taxon>Vagococcus</taxon>
    </lineage>
</organism>
<comment type="caution">
    <text evidence="15">The sequence shown here is derived from an EMBL/GenBank/DDBJ whole genome shotgun (WGS) entry which is preliminary data.</text>
</comment>
<evidence type="ECO:0000256" key="3">
    <source>
        <dbReference type="ARBA" id="ARBA00022475"/>
    </source>
</evidence>
<keyword evidence="10 12" id="KW-0472">Membrane</keyword>
<dbReference type="NCBIfam" id="TIGR01998">
    <property type="entry name" value="PTS-II-BC-nag"/>
    <property type="match status" value="1"/>
</dbReference>
<dbReference type="InterPro" id="IPR013013">
    <property type="entry name" value="PTS_EIIC_1"/>
</dbReference>
<keyword evidence="8" id="KW-0418">Kinase</keyword>
<dbReference type="CDD" id="cd00212">
    <property type="entry name" value="PTS_IIB_glc"/>
    <property type="match status" value="1"/>
</dbReference>
<evidence type="ECO:0000256" key="2">
    <source>
        <dbReference type="ARBA" id="ARBA00022448"/>
    </source>
</evidence>
<evidence type="ECO:0000256" key="1">
    <source>
        <dbReference type="ARBA" id="ARBA00004651"/>
    </source>
</evidence>
<comment type="subcellular location">
    <subcellularLocation>
        <location evidence="1">Cell membrane</location>
        <topology evidence="1">Multi-pass membrane protein</topology>
    </subcellularLocation>
</comment>
<dbReference type="PANTHER" id="PTHR30009">
    <property type="entry name" value="CYTOCHROME C-TYPE SYNTHESIS PROTEIN AND PTS TRANSMEMBRANE COMPONENT"/>
    <property type="match status" value="1"/>
</dbReference>
<dbReference type="AlphaFoldDB" id="A0A940SVL2"/>
<dbReference type="EMBL" id="JAEEGA010000005">
    <property type="protein sequence ID" value="MBP1041186.1"/>
    <property type="molecule type" value="Genomic_DNA"/>
</dbReference>
<feature type="transmembrane region" description="Helical" evidence="12">
    <location>
        <begin position="182"/>
        <end position="204"/>
    </location>
</feature>
<dbReference type="GO" id="GO:0009401">
    <property type="term" value="P:phosphoenolpyruvate-dependent sugar phosphotransferase system"/>
    <property type="evidence" value="ECO:0007669"/>
    <property type="project" value="UniProtKB-KW"/>
</dbReference>
<feature type="domain" description="PTS EIIC type-1" evidence="14">
    <location>
        <begin position="1"/>
        <end position="388"/>
    </location>
</feature>
<dbReference type="Pfam" id="PF02378">
    <property type="entry name" value="PTS_EIIC"/>
    <property type="match status" value="1"/>
</dbReference>
<dbReference type="Gene3D" id="3.30.1360.60">
    <property type="entry name" value="Glucose permease domain IIB"/>
    <property type="match status" value="1"/>
</dbReference>
<feature type="transmembrane region" description="Helical" evidence="12">
    <location>
        <begin position="83"/>
        <end position="103"/>
    </location>
</feature>
<evidence type="ECO:0000256" key="4">
    <source>
        <dbReference type="ARBA" id="ARBA00022597"/>
    </source>
</evidence>
<dbReference type="GO" id="GO:0015572">
    <property type="term" value="F:N-acetylglucosamine transmembrane transporter activity"/>
    <property type="evidence" value="ECO:0007669"/>
    <property type="project" value="InterPro"/>
</dbReference>
<keyword evidence="6" id="KW-0598">Phosphotransferase system</keyword>
<keyword evidence="4" id="KW-0762">Sugar transport</keyword>
<keyword evidence="2" id="KW-0813">Transport</keyword>
<protein>
    <submittedName>
        <fullName evidence="15">PTS transporter subunit EIIBC</fullName>
    </submittedName>
</protein>
<dbReference type="Proteomes" id="UP000674938">
    <property type="component" value="Unassembled WGS sequence"/>
</dbReference>
<dbReference type="GO" id="GO:0008982">
    <property type="term" value="F:protein-N(PI)-phosphohistidine-sugar phosphotransferase activity"/>
    <property type="evidence" value="ECO:0007669"/>
    <property type="project" value="InterPro"/>
</dbReference>
<feature type="transmembrane region" description="Helical" evidence="12">
    <location>
        <begin position="156"/>
        <end position="176"/>
    </location>
</feature>
<dbReference type="GO" id="GO:0016301">
    <property type="term" value="F:kinase activity"/>
    <property type="evidence" value="ECO:0007669"/>
    <property type="project" value="UniProtKB-KW"/>
</dbReference>
<feature type="transmembrane region" description="Helical" evidence="12">
    <location>
        <begin position="115"/>
        <end position="136"/>
    </location>
</feature>
<dbReference type="InterPro" id="IPR036878">
    <property type="entry name" value="Glu_permease_IIB"/>
</dbReference>
<feature type="transmembrane region" description="Helical" evidence="12">
    <location>
        <begin position="44"/>
        <end position="71"/>
    </location>
</feature>
<proteinExistence type="predicted"/>
<feature type="transmembrane region" description="Helical" evidence="12">
    <location>
        <begin position="249"/>
        <end position="267"/>
    </location>
</feature>
<dbReference type="Pfam" id="PF00367">
    <property type="entry name" value="PTS_EIIB"/>
    <property type="match status" value="1"/>
</dbReference>
<evidence type="ECO:0000313" key="15">
    <source>
        <dbReference type="EMBL" id="MBP1041186.1"/>
    </source>
</evidence>
<dbReference type="PANTHER" id="PTHR30009:SF4">
    <property type="entry name" value="PTS SYSTEM N-ACETYLGLUCOSAMINE-SPECIFIC EIICBA COMPONENT"/>
    <property type="match status" value="1"/>
</dbReference>
<evidence type="ECO:0000256" key="9">
    <source>
        <dbReference type="ARBA" id="ARBA00022989"/>
    </source>
</evidence>
<name>A0A940SVL2_9ENTE</name>
<feature type="domain" description="PTS EIIB type-1" evidence="13">
    <location>
        <begin position="407"/>
        <end position="484"/>
    </location>
</feature>
<feature type="transmembrane region" description="Helical" evidence="12">
    <location>
        <begin position="12"/>
        <end position="32"/>
    </location>
</feature>
<evidence type="ECO:0000256" key="11">
    <source>
        <dbReference type="PROSITE-ProRule" id="PRU00421"/>
    </source>
</evidence>
<keyword evidence="3" id="KW-1003">Cell membrane</keyword>
<dbReference type="SUPFAM" id="SSF55604">
    <property type="entry name" value="Glucose permease domain IIB"/>
    <property type="match status" value="1"/>
</dbReference>
<dbReference type="PROSITE" id="PS51098">
    <property type="entry name" value="PTS_EIIB_TYPE_1"/>
    <property type="match status" value="1"/>
</dbReference>
<evidence type="ECO:0000256" key="10">
    <source>
        <dbReference type="ARBA" id="ARBA00023136"/>
    </source>
</evidence>
<dbReference type="PROSITE" id="PS51103">
    <property type="entry name" value="PTS_EIIC_TYPE_1"/>
    <property type="match status" value="1"/>
</dbReference>
<dbReference type="InterPro" id="IPR003352">
    <property type="entry name" value="PTS_EIIC"/>
</dbReference>
<feature type="active site" description="Phosphocysteine intermediate; for EIIB activity" evidence="11">
    <location>
        <position position="429"/>
    </location>
</feature>
<evidence type="ECO:0000256" key="7">
    <source>
        <dbReference type="ARBA" id="ARBA00022692"/>
    </source>
</evidence>
<dbReference type="InterPro" id="IPR018113">
    <property type="entry name" value="PTrfase_EIIB_Cys"/>
</dbReference>
<keyword evidence="7 12" id="KW-0812">Transmembrane</keyword>
<evidence type="ECO:0000259" key="13">
    <source>
        <dbReference type="PROSITE" id="PS51098"/>
    </source>
</evidence>
<accession>A0A940SVL2</accession>
<keyword evidence="5" id="KW-0808">Transferase</keyword>
<dbReference type="InterPro" id="IPR050429">
    <property type="entry name" value="PTS_Glucose_EIICBA"/>
</dbReference>
<reference evidence="15" key="1">
    <citation type="submission" date="2020-12" db="EMBL/GenBank/DDBJ databases">
        <title>Vagococcus allomyrinae sp. nov. and Enterococcus lavae sp. nov., isolated from the larvae of Allomyrina dichotoma.</title>
        <authorList>
            <person name="Lee S.D."/>
        </authorList>
    </citation>
    <scope>NUCLEOTIDE SEQUENCE</scope>
    <source>
        <strain evidence="15">BWB3-3</strain>
    </source>
</reference>
<dbReference type="GO" id="GO:0090563">
    <property type="term" value="F:protein-phosphocysteine-sugar phosphotransferase activity"/>
    <property type="evidence" value="ECO:0007669"/>
    <property type="project" value="TreeGrafter"/>
</dbReference>
<dbReference type="GO" id="GO:0015764">
    <property type="term" value="P:N-acetylglucosamine transport"/>
    <property type="evidence" value="ECO:0007669"/>
    <property type="project" value="TreeGrafter"/>
</dbReference>
<keyword evidence="9 12" id="KW-1133">Transmembrane helix</keyword>
<evidence type="ECO:0000256" key="6">
    <source>
        <dbReference type="ARBA" id="ARBA00022683"/>
    </source>
</evidence>
<dbReference type="NCBIfam" id="TIGR00826">
    <property type="entry name" value="EIIB_glc"/>
    <property type="match status" value="1"/>
</dbReference>
<evidence type="ECO:0000313" key="16">
    <source>
        <dbReference type="Proteomes" id="UP000674938"/>
    </source>
</evidence>
<dbReference type="InterPro" id="IPR010974">
    <property type="entry name" value="PTS_IIBC_nag"/>
</dbReference>
<feature type="transmembrane region" description="Helical" evidence="12">
    <location>
        <begin position="310"/>
        <end position="335"/>
    </location>
</feature>
<gene>
    <name evidence="15" type="ORF">I6N95_09230</name>
</gene>
<evidence type="ECO:0000259" key="14">
    <source>
        <dbReference type="PROSITE" id="PS51103"/>
    </source>
</evidence>
<sequence length="484" mass="52081">MKAYLQRMGRSLMLPVAVLPAAAIMMGIGYWIDPNIMTGMGDPNFVSVFLVKAGGAIIDHLPVLFAVGLALGMSKDKDGAAALSGLVAFLVVTTLLASGTVGAMKGIPLEEVNVAFSKIDNAFIGILSGLVASAMYNRFSHVQLPMALSFFSGKRLVPIMTSLAMLVVSVILLFIWPVVYAGLVSFGTGISSMGAIGAGLYGFFNRLLIPTGLHHALNSVFWFDVAGINDIGKFLSGEGTKGITGMYQAGFFPVMMFGLPAGGYAIYRNARPEKKKATASLMIAAGFAAFFTGITEPLEFSFMFVAWPLYVLHAVLTGVSLLISALFHWTAGFAFSAGLVDFVLSLRNPIANQPWMLLVQGIVMAALYFFTFDFAIKKFNLMTPGREETTLEEEIEEQIAEGGNKFTAMATRIFDGLGGNDNVVSIDNCTTRLRLVVKDMDKVDEAKIKSTNVPGVKKIDETNIQVIVGTEVQFVADEMSKLKK</sequence>
<feature type="transmembrane region" description="Helical" evidence="12">
    <location>
        <begin position="355"/>
        <end position="376"/>
    </location>
</feature>
<evidence type="ECO:0000256" key="8">
    <source>
        <dbReference type="ARBA" id="ARBA00022777"/>
    </source>
</evidence>
<dbReference type="PROSITE" id="PS01035">
    <property type="entry name" value="PTS_EIIB_TYPE_1_CYS"/>
    <property type="match status" value="1"/>
</dbReference>
<keyword evidence="16" id="KW-1185">Reference proteome</keyword>
<feature type="transmembrane region" description="Helical" evidence="12">
    <location>
        <begin position="279"/>
        <end position="298"/>
    </location>
</feature>
<evidence type="ECO:0000256" key="5">
    <source>
        <dbReference type="ARBA" id="ARBA00022679"/>
    </source>
</evidence>
<evidence type="ECO:0000256" key="12">
    <source>
        <dbReference type="SAM" id="Phobius"/>
    </source>
</evidence>
<dbReference type="GO" id="GO:0019866">
    <property type="term" value="C:organelle inner membrane"/>
    <property type="evidence" value="ECO:0007669"/>
    <property type="project" value="InterPro"/>
</dbReference>